<dbReference type="PROSITE" id="PS01219">
    <property type="entry name" value="AMMONIUM_TRANSP"/>
    <property type="match status" value="1"/>
</dbReference>
<dbReference type="PRINTS" id="PR00340">
    <property type="entry name" value="PIIGLNB"/>
</dbReference>
<keyword evidence="6 9" id="KW-0472">Membrane</keyword>
<feature type="transmembrane region" description="Helical" evidence="9">
    <location>
        <begin position="50"/>
        <end position="74"/>
    </location>
</feature>
<comment type="similarity">
    <text evidence="8">Belongs to the P(II) protein family.</text>
</comment>
<dbReference type="InterPro" id="IPR011322">
    <property type="entry name" value="N-reg_PII-like_a/b"/>
</dbReference>
<keyword evidence="7" id="KW-0924">Ammonia transport</keyword>
<evidence type="ECO:0000256" key="9">
    <source>
        <dbReference type="SAM" id="Phobius"/>
    </source>
</evidence>
<keyword evidence="5 9" id="KW-1133">Transmembrane helix</keyword>
<dbReference type="GO" id="GO:0008519">
    <property type="term" value="F:ammonium channel activity"/>
    <property type="evidence" value="ECO:0007669"/>
    <property type="project" value="InterPro"/>
</dbReference>
<proteinExistence type="inferred from homology"/>
<feature type="transmembrane region" description="Helical" evidence="9">
    <location>
        <begin position="379"/>
        <end position="400"/>
    </location>
</feature>
<dbReference type="EMBL" id="DXCO01000014">
    <property type="protein sequence ID" value="HIY77751.1"/>
    <property type="molecule type" value="Genomic_DNA"/>
</dbReference>
<protein>
    <submittedName>
        <fullName evidence="11">Ammonium transporter</fullName>
    </submittedName>
</protein>
<dbReference type="InterPro" id="IPR018047">
    <property type="entry name" value="Ammonium_transpt_CS"/>
</dbReference>
<evidence type="ECO:0000256" key="6">
    <source>
        <dbReference type="ARBA" id="ARBA00023136"/>
    </source>
</evidence>
<accession>A0A9D1Z6E6</accession>
<evidence type="ECO:0000256" key="1">
    <source>
        <dbReference type="ARBA" id="ARBA00004141"/>
    </source>
</evidence>
<comment type="subcellular location">
    <subcellularLocation>
        <location evidence="1">Membrane</location>
        <topology evidence="1">Multi-pass membrane protein</topology>
    </subcellularLocation>
</comment>
<evidence type="ECO:0000313" key="11">
    <source>
        <dbReference type="EMBL" id="HIY77751.1"/>
    </source>
</evidence>
<dbReference type="Pfam" id="PF00543">
    <property type="entry name" value="P-II"/>
    <property type="match status" value="1"/>
</dbReference>
<comment type="caution">
    <text evidence="11">The sequence shown here is derived from an EMBL/GenBank/DDBJ whole genome shotgun (WGS) entry which is preliminary data.</text>
</comment>
<evidence type="ECO:0000259" key="10">
    <source>
        <dbReference type="Pfam" id="PF00909"/>
    </source>
</evidence>
<dbReference type="SMART" id="SM00938">
    <property type="entry name" value="P-II"/>
    <property type="match status" value="1"/>
</dbReference>
<gene>
    <name evidence="11" type="primary">amt</name>
    <name evidence="11" type="ORF">H9728_01785</name>
</gene>
<organism evidence="11 12">
    <name type="scientific">Candidatus Borkfalkia excrementavium</name>
    <dbReference type="NCBI Taxonomy" id="2838505"/>
    <lineage>
        <taxon>Bacteria</taxon>
        <taxon>Bacillati</taxon>
        <taxon>Bacillota</taxon>
        <taxon>Clostridia</taxon>
        <taxon>Christensenellales</taxon>
        <taxon>Christensenellaceae</taxon>
        <taxon>Candidatus Borkfalkia</taxon>
    </lineage>
</organism>
<dbReference type="GO" id="GO:0030234">
    <property type="term" value="F:enzyme regulator activity"/>
    <property type="evidence" value="ECO:0007669"/>
    <property type="project" value="InterPro"/>
</dbReference>
<reference evidence="11" key="2">
    <citation type="submission" date="2021-04" db="EMBL/GenBank/DDBJ databases">
        <authorList>
            <person name="Gilroy R."/>
        </authorList>
    </citation>
    <scope>NUCLEOTIDE SEQUENCE</scope>
    <source>
        <strain evidence="11">CHK199-9574</strain>
    </source>
</reference>
<evidence type="ECO:0000313" key="12">
    <source>
        <dbReference type="Proteomes" id="UP000824135"/>
    </source>
</evidence>
<dbReference type="InterPro" id="IPR017918">
    <property type="entry name" value="N-reg_PII_CS"/>
</dbReference>
<dbReference type="SUPFAM" id="SSF54913">
    <property type="entry name" value="GlnB-like"/>
    <property type="match status" value="1"/>
</dbReference>
<dbReference type="InterPro" id="IPR002187">
    <property type="entry name" value="N-reg_PII"/>
</dbReference>
<dbReference type="AlphaFoldDB" id="A0A9D1Z6E6"/>
<sequence length="589" mass="62876">MEGIFGSTGVWFLIGAILVWFMQAGFAMVETGFTRAKNAGNIIMKNLMDFCLGTIVFVLLGAGLLMGEDALFGLIGIPNLGVFSDFANYDWSNFFFNLVFCATTATIVSGAMAERTKFLSYCIYSLVISAVVYPIEAHWVWGGGWLTNEIFGVYYVDFAGSSLIHMVGGISSFIGALILGPRWGKYLDKDGNPTLLRKNVKYVRAIPGHNLTVGALGVFILWFCWYGFNGAAAKDMTQLAQILVVTTVATATSTCATMIFTWIKNKKPDVSMTLNGSLAGLVAITAGCANVDVVGAFFIGLVAGVLVDVAVEVIDKKLHVDDPVGAIAVHGCNGLWGTIAVALFSTGINPVVDSETGVVLSAQKGLFYGGGLNMLGTQLIGIVCIAAWTIVCMIALFQILKHTCGVRASRIEEIEGLDKHEHGLPSAYADFVAAPLAAEMLDPEGVPALEGEEIPAEVPMAAQINENKDAKLSKVVILTKQSKFESLKQSLNAIGVTGITVTQVLGCGVQKGAGEYYRGVKVDMDLLPKVKVEVVVSKVPVEEVVAAARKALYTGHIGDGKIFVYDVEDVVRIRTGESGYDALQDPDQT</sequence>
<keyword evidence="4 9" id="KW-0812">Transmembrane</keyword>
<evidence type="ECO:0000256" key="4">
    <source>
        <dbReference type="ARBA" id="ARBA00022692"/>
    </source>
</evidence>
<dbReference type="PANTHER" id="PTHR11730">
    <property type="entry name" value="AMMONIUM TRANSPORTER"/>
    <property type="match status" value="1"/>
</dbReference>
<feature type="transmembrane region" description="Helical" evidence="9">
    <location>
        <begin position="211"/>
        <end position="228"/>
    </location>
</feature>
<dbReference type="InterPro" id="IPR001905">
    <property type="entry name" value="Ammonium_transpt"/>
</dbReference>
<dbReference type="SUPFAM" id="SSF111352">
    <property type="entry name" value="Ammonium transporter"/>
    <property type="match status" value="1"/>
</dbReference>
<feature type="transmembrane region" description="Helical" evidence="9">
    <location>
        <begin position="240"/>
        <end position="263"/>
    </location>
</feature>
<feature type="transmembrane region" description="Helical" evidence="9">
    <location>
        <begin position="153"/>
        <end position="179"/>
    </location>
</feature>
<dbReference type="GO" id="GO:0016020">
    <property type="term" value="C:membrane"/>
    <property type="evidence" value="ECO:0007669"/>
    <property type="project" value="UniProtKB-SubCell"/>
</dbReference>
<dbReference type="Pfam" id="PF00909">
    <property type="entry name" value="Ammonium_transp"/>
    <property type="match status" value="1"/>
</dbReference>
<feature type="domain" description="Ammonium transporter AmtB-like" evidence="10">
    <location>
        <begin position="10"/>
        <end position="424"/>
    </location>
</feature>
<dbReference type="InterPro" id="IPR029020">
    <property type="entry name" value="Ammonium/urea_transptr"/>
</dbReference>
<evidence type="ECO:0000256" key="3">
    <source>
        <dbReference type="ARBA" id="ARBA00022448"/>
    </source>
</evidence>
<dbReference type="GO" id="GO:0006808">
    <property type="term" value="P:regulation of nitrogen utilization"/>
    <property type="evidence" value="ECO:0007669"/>
    <property type="project" value="InterPro"/>
</dbReference>
<evidence type="ECO:0000256" key="7">
    <source>
        <dbReference type="ARBA" id="ARBA00023177"/>
    </source>
</evidence>
<evidence type="ECO:0000256" key="2">
    <source>
        <dbReference type="ARBA" id="ARBA00005887"/>
    </source>
</evidence>
<feature type="transmembrane region" description="Helical" evidence="9">
    <location>
        <begin position="94"/>
        <end position="111"/>
    </location>
</feature>
<dbReference type="NCBIfam" id="TIGR00836">
    <property type="entry name" value="amt"/>
    <property type="match status" value="1"/>
</dbReference>
<feature type="transmembrane region" description="Helical" evidence="9">
    <location>
        <begin position="118"/>
        <end position="141"/>
    </location>
</feature>
<comment type="similarity">
    <text evidence="2">Belongs to the ammonia transporter channel (TC 1.A.11.2) family.</text>
</comment>
<feature type="transmembrane region" description="Helical" evidence="9">
    <location>
        <begin position="12"/>
        <end position="29"/>
    </location>
</feature>
<dbReference type="PROSITE" id="PS51343">
    <property type="entry name" value="PII_GLNB_DOM"/>
    <property type="match status" value="1"/>
</dbReference>
<dbReference type="PROSITE" id="PS00638">
    <property type="entry name" value="PII_GLNB_CTER"/>
    <property type="match status" value="1"/>
</dbReference>
<dbReference type="Gene3D" id="1.10.3430.10">
    <property type="entry name" value="Ammonium transporter AmtB like domains"/>
    <property type="match status" value="1"/>
</dbReference>
<dbReference type="InterPro" id="IPR024041">
    <property type="entry name" value="NH4_transpt_AmtB-like_dom"/>
</dbReference>
<evidence type="ECO:0000256" key="8">
    <source>
        <dbReference type="RuleBase" id="RU003936"/>
    </source>
</evidence>
<dbReference type="Proteomes" id="UP000824135">
    <property type="component" value="Unassembled WGS sequence"/>
</dbReference>
<dbReference type="Gene3D" id="3.30.70.120">
    <property type="match status" value="1"/>
</dbReference>
<dbReference type="PANTHER" id="PTHR11730:SF89">
    <property type="entry name" value="AMMONIUM TRANSPORTER SLL0108-RELATED"/>
    <property type="match status" value="1"/>
</dbReference>
<reference evidence="11" key="1">
    <citation type="journal article" date="2021" name="PeerJ">
        <title>Extensive microbial diversity within the chicken gut microbiome revealed by metagenomics and culture.</title>
        <authorList>
            <person name="Gilroy R."/>
            <person name="Ravi A."/>
            <person name="Getino M."/>
            <person name="Pursley I."/>
            <person name="Horton D.L."/>
            <person name="Alikhan N.F."/>
            <person name="Baker D."/>
            <person name="Gharbi K."/>
            <person name="Hall N."/>
            <person name="Watson M."/>
            <person name="Adriaenssens E.M."/>
            <person name="Foster-Nyarko E."/>
            <person name="Jarju S."/>
            <person name="Secka A."/>
            <person name="Antonio M."/>
            <person name="Oren A."/>
            <person name="Chaudhuri R.R."/>
            <person name="La Ragione R."/>
            <person name="Hildebrand F."/>
            <person name="Pallen M.J."/>
        </authorList>
    </citation>
    <scope>NUCLEOTIDE SEQUENCE</scope>
    <source>
        <strain evidence="11">CHK199-9574</strain>
    </source>
</reference>
<name>A0A9D1Z6E6_9FIRM</name>
<keyword evidence="3" id="KW-0813">Transport</keyword>
<evidence type="ECO:0000256" key="5">
    <source>
        <dbReference type="ARBA" id="ARBA00022989"/>
    </source>
</evidence>
<dbReference type="InterPro" id="IPR015867">
    <property type="entry name" value="N-reg_PII/ATP_PRibTrfase_C"/>
</dbReference>
<dbReference type="GO" id="GO:0097272">
    <property type="term" value="P:ammonium homeostasis"/>
    <property type="evidence" value="ECO:0007669"/>
    <property type="project" value="TreeGrafter"/>
</dbReference>